<feature type="region of interest" description="Disordered" evidence="1">
    <location>
        <begin position="85"/>
        <end position="104"/>
    </location>
</feature>
<protein>
    <submittedName>
        <fullName evidence="2">Uncharacterized protein</fullName>
    </submittedName>
</protein>
<evidence type="ECO:0000256" key="1">
    <source>
        <dbReference type="SAM" id="MobiDB-lite"/>
    </source>
</evidence>
<comment type="caution">
    <text evidence="2">The sequence shown here is derived from an EMBL/GenBank/DDBJ whole genome shotgun (WGS) entry which is preliminary data.</text>
</comment>
<gene>
    <name evidence="2" type="ORF">N7G274_003875</name>
</gene>
<evidence type="ECO:0000313" key="3">
    <source>
        <dbReference type="Proteomes" id="UP001590950"/>
    </source>
</evidence>
<organism evidence="2 3">
    <name type="scientific">Stereocaulon virgatum</name>
    <dbReference type="NCBI Taxonomy" id="373712"/>
    <lineage>
        <taxon>Eukaryota</taxon>
        <taxon>Fungi</taxon>
        <taxon>Dikarya</taxon>
        <taxon>Ascomycota</taxon>
        <taxon>Pezizomycotina</taxon>
        <taxon>Lecanoromycetes</taxon>
        <taxon>OSLEUM clade</taxon>
        <taxon>Lecanoromycetidae</taxon>
        <taxon>Lecanorales</taxon>
        <taxon>Lecanorineae</taxon>
        <taxon>Stereocaulaceae</taxon>
        <taxon>Stereocaulon</taxon>
    </lineage>
</organism>
<proteinExistence type="predicted"/>
<name>A0ABR4AJH6_9LECA</name>
<accession>A0ABR4AJH6</accession>
<sequence length="145" mass="16283">MPNYLAHMRAYGTPVRYIDDRSAMGKSVTSHQSTDEAVEFQPEMSINKQEHMIFDSSSKEKNQSEWNPTAIVDLWNKAFAPTPTLTNSRSASIPHSTISSPGNRDLRRGVDDTILWTPLDESRIGSRRVLIEVPMGSGFHNLPLL</sequence>
<reference evidence="2 3" key="1">
    <citation type="submission" date="2024-09" db="EMBL/GenBank/DDBJ databases">
        <title>Rethinking Asexuality: The Enigmatic Case of Functional Sexual Genes in Lepraria (Stereocaulaceae).</title>
        <authorList>
            <person name="Doellman M."/>
            <person name="Sun Y."/>
            <person name="Barcenas-Pena A."/>
            <person name="Lumbsch H.T."/>
            <person name="Grewe F."/>
        </authorList>
    </citation>
    <scope>NUCLEOTIDE SEQUENCE [LARGE SCALE GENOMIC DNA]</scope>
    <source>
        <strain evidence="2 3">Mercado 3170</strain>
    </source>
</reference>
<evidence type="ECO:0000313" key="2">
    <source>
        <dbReference type="EMBL" id="KAL2043568.1"/>
    </source>
</evidence>
<feature type="compositionally biased region" description="Polar residues" evidence="1">
    <location>
        <begin position="85"/>
        <end position="102"/>
    </location>
</feature>
<keyword evidence="3" id="KW-1185">Reference proteome</keyword>
<dbReference type="EMBL" id="JBEFKJ010000011">
    <property type="protein sequence ID" value="KAL2043568.1"/>
    <property type="molecule type" value="Genomic_DNA"/>
</dbReference>
<dbReference type="Proteomes" id="UP001590950">
    <property type="component" value="Unassembled WGS sequence"/>
</dbReference>